<reference evidence="2 3" key="1">
    <citation type="submission" date="2024-03" db="EMBL/GenBank/DDBJ databases">
        <title>Community enrichment and isolation of bacterial strains for fucoidan degradation.</title>
        <authorList>
            <person name="Sichert A."/>
        </authorList>
    </citation>
    <scope>NUCLEOTIDE SEQUENCE [LARGE SCALE GENOMIC DNA]</scope>
    <source>
        <strain evidence="2 3">AS12</strain>
    </source>
</reference>
<accession>A0ABU9SS70</accession>
<evidence type="ECO:0000313" key="2">
    <source>
        <dbReference type="EMBL" id="MEM5496304.1"/>
    </source>
</evidence>
<dbReference type="SUPFAM" id="SSF54975">
    <property type="entry name" value="Acylphosphatase/BLUF domain-like"/>
    <property type="match status" value="1"/>
</dbReference>
<dbReference type="InterPro" id="IPR007024">
    <property type="entry name" value="BLUF_domain"/>
</dbReference>
<name>A0ABU9SS70_9ALTE</name>
<dbReference type="SMART" id="SM01034">
    <property type="entry name" value="BLUF"/>
    <property type="match status" value="1"/>
</dbReference>
<proteinExistence type="predicted"/>
<evidence type="ECO:0000259" key="1">
    <source>
        <dbReference type="PROSITE" id="PS50925"/>
    </source>
</evidence>
<dbReference type="EMBL" id="JBBMQS010000001">
    <property type="protein sequence ID" value="MEM5496304.1"/>
    <property type="molecule type" value="Genomic_DNA"/>
</dbReference>
<organism evidence="2 3">
    <name type="scientific">Paraglaciecola mesophila</name>
    <dbReference type="NCBI Taxonomy" id="197222"/>
    <lineage>
        <taxon>Bacteria</taxon>
        <taxon>Pseudomonadati</taxon>
        <taxon>Pseudomonadota</taxon>
        <taxon>Gammaproteobacteria</taxon>
        <taxon>Alteromonadales</taxon>
        <taxon>Alteromonadaceae</taxon>
        <taxon>Paraglaciecola</taxon>
    </lineage>
</organism>
<evidence type="ECO:0000313" key="3">
    <source>
        <dbReference type="Proteomes" id="UP001461163"/>
    </source>
</evidence>
<comment type="caution">
    <text evidence="2">The sequence shown here is derived from an EMBL/GenBank/DDBJ whole genome shotgun (WGS) entry which is preliminary data.</text>
</comment>
<protein>
    <submittedName>
        <fullName evidence="2">BLUF domain-containing protein</fullName>
    </submittedName>
</protein>
<dbReference type="RefSeq" id="WP_033186721.1">
    <property type="nucleotide sequence ID" value="NZ_JBBMQS010000001.1"/>
</dbReference>
<gene>
    <name evidence="2" type="ORF">WNY77_02730</name>
</gene>
<dbReference type="Proteomes" id="UP001461163">
    <property type="component" value="Unassembled WGS sequence"/>
</dbReference>
<sequence>MFQLIYVSDFAMALDENDLQDILISARAINSEQGISGKLITVSRHFFQVIEGDEAKVNQLYAKIKQDTRHENVRLVMTKSTGVREFGDWSMGFSNLLESQQAQDAAFILSDFAKRESFSPEHHSGIGLLLKQV</sequence>
<keyword evidence="3" id="KW-1185">Reference proteome</keyword>
<feature type="domain" description="BLUF" evidence="1">
    <location>
        <begin position="1"/>
        <end position="92"/>
    </location>
</feature>
<dbReference type="Gene3D" id="3.30.70.100">
    <property type="match status" value="1"/>
</dbReference>
<dbReference type="PROSITE" id="PS50925">
    <property type="entry name" value="BLUF"/>
    <property type="match status" value="1"/>
</dbReference>
<dbReference type="InterPro" id="IPR036046">
    <property type="entry name" value="Acylphosphatase-like_dom_sf"/>
</dbReference>
<dbReference type="Pfam" id="PF04940">
    <property type="entry name" value="BLUF"/>
    <property type="match status" value="1"/>
</dbReference>